<evidence type="ECO:0008006" key="3">
    <source>
        <dbReference type="Google" id="ProtNLM"/>
    </source>
</evidence>
<dbReference type="AlphaFoldDB" id="A0A2S7ER54"/>
<gene>
    <name evidence="1" type="ORF">XhyaCFBP1156_18305</name>
</gene>
<accession>A0A2S7ER54</accession>
<organism evidence="1 2">
    <name type="scientific">Xanthomonas hyacinthi</name>
    <dbReference type="NCBI Taxonomy" id="56455"/>
    <lineage>
        <taxon>Bacteria</taxon>
        <taxon>Pseudomonadati</taxon>
        <taxon>Pseudomonadota</taxon>
        <taxon>Gammaproteobacteria</taxon>
        <taxon>Lysobacterales</taxon>
        <taxon>Lysobacteraceae</taxon>
        <taxon>Xanthomonas</taxon>
    </lineage>
</organism>
<evidence type="ECO:0000313" key="1">
    <source>
        <dbReference type="EMBL" id="PPU95582.1"/>
    </source>
</evidence>
<dbReference type="EMBL" id="MDEG01000026">
    <property type="protein sequence ID" value="PPU95582.1"/>
    <property type="molecule type" value="Genomic_DNA"/>
</dbReference>
<sequence>MARRAAKYAAGVAAGAYLYHKTANEFFLSTTALHDGKQGFTSDARLERAAEQAQHYHDCYIGSSPEQRLRGDQAQRPRAPRLCGENQFASMLDFRAATKVHVAQAANTAQARQSLRKTLDCVIGSRVRTDALERYGVTQRPREWDLRQSEKYDRKNGYSLSGVRNEASGSMGYVSRSITSPAVNRGANHLNRATSGTHALSPRQAMESLQAALQRADTLDPAAQFAAGQALLTFRRVYAAPENWGDSEKVILATLYAHGLVSKTEADKIEDDRPSQPGDLAKGIANRNRGVLGPILHRADMLWQERILKRDAAAIDDLKQSEDLAGVPFAHFKLNDTGSGFEDCSGWGSSFTGLNVAAYLNHARLMSGEQRLSMDEVKTIVACLNAVWDNAGSVRHTLRETAHGCFVGAGYTVEDADEFHAQVCRDAAQAFYGGKQLRRIQA</sequence>
<evidence type="ECO:0000313" key="2">
    <source>
        <dbReference type="Proteomes" id="UP000238261"/>
    </source>
</evidence>
<reference evidence="2" key="1">
    <citation type="submission" date="2016-08" db="EMBL/GenBank/DDBJ databases">
        <authorList>
            <person name="Merda D."/>
            <person name="Briand M."/>
            <person name="Taghouti G."/>
            <person name="Carrere S."/>
            <person name="Gouzy J."/>
            <person name="Portier P."/>
            <person name="Jacques M.-A."/>
            <person name="Fischer-Le Saux M."/>
        </authorList>
    </citation>
    <scope>NUCLEOTIDE SEQUENCE [LARGE SCALE GENOMIC DNA]</scope>
    <source>
        <strain evidence="2">CFBP1156</strain>
    </source>
</reference>
<name>A0A2S7ER54_9XANT</name>
<proteinExistence type="predicted"/>
<comment type="caution">
    <text evidence="1">The sequence shown here is derived from an EMBL/GenBank/DDBJ whole genome shotgun (WGS) entry which is preliminary data.</text>
</comment>
<dbReference type="OrthoDB" id="8176305at2"/>
<dbReference type="Proteomes" id="UP000238261">
    <property type="component" value="Unassembled WGS sequence"/>
</dbReference>
<dbReference type="NCBIfam" id="NF041402">
    <property type="entry name" value="XopAG"/>
    <property type="match status" value="1"/>
</dbReference>
<keyword evidence="2" id="KW-1185">Reference proteome</keyword>
<protein>
    <recommendedName>
        <fullName evidence="3">Type III effector HopG1</fullName>
    </recommendedName>
</protein>